<keyword evidence="4" id="KW-0687">Ribonucleoprotein</keyword>
<dbReference type="GO" id="GO:0016747">
    <property type="term" value="F:acyltransferase activity, transferring groups other than amino-acyl groups"/>
    <property type="evidence" value="ECO:0007669"/>
    <property type="project" value="InterPro"/>
</dbReference>
<evidence type="ECO:0000313" key="5">
    <source>
        <dbReference type="Proteomes" id="UP000198131"/>
    </source>
</evidence>
<dbReference type="InterPro" id="IPR050832">
    <property type="entry name" value="Bact_Acetyltransf"/>
</dbReference>
<keyword evidence="1" id="KW-0808">Transferase</keyword>
<evidence type="ECO:0000259" key="3">
    <source>
        <dbReference type="PROSITE" id="PS51186"/>
    </source>
</evidence>
<organism evidence="4 5">
    <name type="scientific">Hymenobacter gelipurpurascens</name>
    <dbReference type="NCBI Taxonomy" id="89968"/>
    <lineage>
        <taxon>Bacteria</taxon>
        <taxon>Pseudomonadati</taxon>
        <taxon>Bacteroidota</taxon>
        <taxon>Cytophagia</taxon>
        <taxon>Cytophagales</taxon>
        <taxon>Hymenobacteraceae</taxon>
        <taxon>Hymenobacter</taxon>
    </lineage>
</organism>
<dbReference type="PROSITE" id="PS51186">
    <property type="entry name" value="GNAT"/>
    <property type="match status" value="1"/>
</dbReference>
<keyword evidence="4" id="KW-0689">Ribosomal protein</keyword>
<dbReference type="Pfam" id="PF00583">
    <property type="entry name" value="Acetyltransf_1"/>
    <property type="match status" value="1"/>
</dbReference>
<dbReference type="CDD" id="cd04301">
    <property type="entry name" value="NAT_SF"/>
    <property type="match status" value="1"/>
</dbReference>
<keyword evidence="5" id="KW-1185">Reference proteome</keyword>
<reference evidence="5" key="1">
    <citation type="submission" date="2017-06" db="EMBL/GenBank/DDBJ databases">
        <authorList>
            <person name="Varghese N."/>
            <person name="Submissions S."/>
        </authorList>
    </citation>
    <scope>NUCLEOTIDE SEQUENCE [LARGE SCALE GENOMIC DNA]</scope>
    <source>
        <strain evidence="5">DSM 11116</strain>
    </source>
</reference>
<dbReference type="Proteomes" id="UP000198131">
    <property type="component" value="Unassembled WGS sequence"/>
</dbReference>
<feature type="domain" description="N-acetyltransferase" evidence="3">
    <location>
        <begin position="1"/>
        <end position="160"/>
    </location>
</feature>
<name>A0A212U8Q8_9BACT</name>
<evidence type="ECO:0000256" key="1">
    <source>
        <dbReference type="ARBA" id="ARBA00022679"/>
    </source>
</evidence>
<dbReference type="RefSeq" id="WP_088843840.1">
    <property type="nucleotide sequence ID" value="NZ_FYEW01000002.1"/>
</dbReference>
<sequence>MNIRIATHQDLNELYGLWCELMNEHQAFNPVFGYNTASEFQLKRVLRGRLAENNTRVFVVQGRYGLLGMLIATYQIGNHGMHYFRRGYIAETVVQQAHRRHGLGRGLFNAAKTWLTAQGADHLELQVAVANPAGLHFWESLGFAPTTYHMVHLLPKNPEE</sequence>
<dbReference type="PANTHER" id="PTHR43877">
    <property type="entry name" value="AMINOALKYLPHOSPHONATE N-ACETYLTRANSFERASE-RELATED-RELATED"/>
    <property type="match status" value="1"/>
</dbReference>
<dbReference type="InterPro" id="IPR016181">
    <property type="entry name" value="Acyl_CoA_acyltransferase"/>
</dbReference>
<dbReference type="AlphaFoldDB" id="A0A212U8Q8"/>
<evidence type="ECO:0000313" key="4">
    <source>
        <dbReference type="EMBL" id="SNC74662.1"/>
    </source>
</evidence>
<dbReference type="SUPFAM" id="SSF55729">
    <property type="entry name" value="Acyl-CoA N-acyltransferases (Nat)"/>
    <property type="match status" value="1"/>
</dbReference>
<gene>
    <name evidence="4" type="ORF">SAMN06265337_2483</name>
</gene>
<evidence type="ECO:0000256" key="2">
    <source>
        <dbReference type="ARBA" id="ARBA00023315"/>
    </source>
</evidence>
<dbReference type="OrthoDB" id="9792929at2"/>
<protein>
    <submittedName>
        <fullName evidence="4">Ribosomal protein S18 acetylase RimI</fullName>
    </submittedName>
</protein>
<dbReference type="Gene3D" id="3.40.630.30">
    <property type="match status" value="1"/>
</dbReference>
<keyword evidence="2" id="KW-0012">Acyltransferase</keyword>
<proteinExistence type="predicted"/>
<accession>A0A212U8Q8</accession>
<dbReference type="GO" id="GO:0005840">
    <property type="term" value="C:ribosome"/>
    <property type="evidence" value="ECO:0007669"/>
    <property type="project" value="UniProtKB-KW"/>
</dbReference>
<dbReference type="InterPro" id="IPR000182">
    <property type="entry name" value="GNAT_dom"/>
</dbReference>
<dbReference type="EMBL" id="FYEW01000002">
    <property type="protein sequence ID" value="SNC74662.1"/>
    <property type="molecule type" value="Genomic_DNA"/>
</dbReference>